<dbReference type="PANTHER" id="PTHR43130:SF3">
    <property type="entry name" value="HTH-TYPE TRANSCRIPTIONAL REGULATOR RV1931C"/>
    <property type="match status" value="1"/>
</dbReference>
<dbReference type="InterPro" id="IPR052158">
    <property type="entry name" value="INH-QAR"/>
</dbReference>
<feature type="region of interest" description="Disordered" evidence="3">
    <location>
        <begin position="316"/>
        <end position="338"/>
    </location>
</feature>
<dbReference type="InterPro" id="IPR029062">
    <property type="entry name" value="Class_I_gatase-like"/>
</dbReference>
<dbReference type="InterPro" id="IPR002818">
    <property type="entry name" value="DJ-1/PfpI"/>
</dbReference>
<evidence type="ECO:0000256" key="1">
    <source>
        <dbReference type="ARBA" id="ARBA00023015"/>
    </source>
</evidence>
<comment type="caution">
    <text evidence="5">The sequence shown here is derived from an EMBL/GenBank/DDBJ whole genome shotgun (WGS) entry which is preliminary data.</text>
</comment>
<evidence type="ECO:0000256" key="3">
    <source>
        <dbReference type="SAM" id="MobiDB-lite"/>
    </source>
</evidence>
<dbReference type="RefSeq" id="WP_084388435.1">
    <property type="nucleotide sequence ID" value="NZ_BCSX01000021.1"/>
</dbReference>
<evidence type="ECO:0000313" key="6">
    <source>
        <dbReference type="Proteomes" id="UP000069620"/>
    </source>
</evidence>
<dbReference type="Pfam" id="PF01965">
    <property type="entry name" value="DJ-1_PfpI"/>
    <property type="match status" value="1"/>
</dbReference>
<sequence length="338" mass="36710">MHRIAVVALPNSVASDIATPIDVFSRVELPDGSAGYDVQVCGTAPEVNAGPMRIATDRGLDLLRYVDTIVVPGCHDPLAKVPQELIAALKLAYDNGVRLASICTGAFVLAATGLLDGKRATTHWLGASSFQKAYPDVDLDPDVLYVDEGQILTSAGASAGLDLCLHIVGRDCGAAVAAQSARMAVAPLHRSGGQAQFIVRNQRPLNTELGELINWIEIHAHEPLTLRNIAAQASTTIRTLNRRFQAEIRQTPMQWVIGVRIRHAQQLLERTSESIETISGQVGFTSTANFRDQFKRIVGVPPQTYRTTFRQQTPIVRPDDIGTPRRSGTASMHRPRNT</sequence>
<keyword evidence="1" id="KW-0805">Transcription regulation</keyword>
<accession>A0A117I593</accession>
<organism evidence="5 6">
    <name type="scientific">Mycolicibacterium brisbanense</name>
    <dbReference type="NCBI Taxonomy" id="146020"/>
    <lineage>
        <taxon>Bacteria</taxon>
        <taxon>Bacillati</taxon>
        <taxon>Actinomycetota</taxon>
        <taxon>Actinomycetes</taxon>
        <taxon>Mycobacteriales</taxon>
        <taxon>Mycobacteriaceae</taxon>
        <taxon>Mycolicibacterium</taxon>
    </lineage>
</organism>
<dbReference type="GO" id="GO:0043565">
    <property type="term" value="F:sequence-specific DNA binding"/>
    <property type="evidence" value="ECO:0007669"/>
    <property type="project" value="InterPro"/>
</dbReference>
<reference evidence="6" key="1">
    <citation type="journal article" date="2016" name="Genome Announc.">
        <title>Draft Genome Sequences of Five Rapidly Growing Mycobacterium Species, M. thermoresistibile, M. fortuitum subsp. acetamidolyticum, M. canariasense, M. brisbanense, and M. novocastrense.</title>
        <authorList>
            <person name="Katahira K."/>
            <person name="Ogura Y."/>
            <person name="Gotoh Y."/>
            <person name="Hayashi T."/>
        </authorList>
    </citation>
    <scope>NUCLEOTIDE SEQUENCE [LARGE SCALE GENOMIC DNA]</scope>
    <source>
        <strain evidence="6">JCM15654</strain>
    </source>
</reference>
<dbReference type="EMBL" id="BCSX01000021">
    <property type="protein sequence ID" value="GAS88172.1"/>
    <property type="molecule type" value="Genomic_DNA"/>
</dbReference>
<dbReference type="GO" id="GO:0003700">
    <property type="term" value="F:DNA-binding transcription factor activity"/>
    <property type="evidence" value="ECO:0007669"/>
    <property type="project" value="InterPro"/>
</dbReference>
<dbReference type="PROSITE" id="PS01124">
    <property type="entry name" value="HTH_ARAC_FAMILY_2"/>
    <property type="match status" value="1"/>
</dbReference>
<evidence type="ECO:0000256" key="2">
    <source>
        <dbReference type="ARBA" id="ARBA00023163"/>
    </source>
</evidence>
<dbReference type="Gene3D" id="1.10.10.60">
    <property type="entry name" value="Homeodomain-like"/>
    <property type="match status" value="1"/>
</dbReference>
<keyword evidence="6" id="KW-1185">Reference proteome</keyword>
<gene>
    <name evidence="5" type="ORF">RMCB_2268</name>
</gene>
<evidence type="ECO:0000259" key="4">
    <source>
        <dbReference type="PROSITE" id="PS01124"/>
    </source>
</evidence>
<dbReference type="AlphaFoldDB" id="A0A117I593"/>
<dbReference type="InterPro" id="IPR018060">
    <property type="entry name" value="HTH_AraC"/>
</dbReference>
<dbReference type="Proteomes" id="UP000069620">
    <property type="component" value="Unassembled WGS sequence"/>
</dbReference>
<dbReference type="PANTHER" id="PTHR43130">
    <property type="entry name" value="ARAC-FAMILY TRANSCRIPTIONAL REGULATOR"/>
    <property type="match status" value="1"/>
</dbReference>
<name>A0A117I593_9MYCO</name>
<dbReference type="Pfam" id="PF12833">
    <property type="entry name" value="HTH_18"/>
    <property type="match status" value="1"/>
</dbReference>
<dbReference type="SUPFAM" id="SSF46689">
    <property type="entry name" value="Homeodomain-like"/>
    <property type="match status" value="2"/>
</dbReference>
<dbReference type="STRING" id="146020.RMCB_2268"/>
<reference evidence="6" key="2">
    <citation type="submission" date="2016-02" db="EMBL/GenBank/DDBJ databases">
        <title>Draft genome sequence of five rapidly growing Mycobacterium species.</title>
        <authorList>
            <person name="Katahira K."/>
            <person name="Gotou Y."/>
            <person name="Iida K."/>
            <person name="Ogura Y."/>
            <person name="Hayashi T."/>
        </authorList>
    </citation>
    <scope>NUCLEOTIDE SEQUENCE [LARGE SCALE GENOMIC DNA]</scope>
    <source>
        <strain evidence="6">JCM15654</strain>
    </source>
</reference>
<keyword evidence="2" id="KW-0804">Transcription</keyword>
<dbReference type="SUPFAM" id="SSF52317">
    <property type="entry name" value="Class I glutamine amidotransferase-like"/>
    <property type="match status" value="1"/>
</dbReference>
<dbReference type="SMART" id="SM00342">
    <property type="entry name" value="HTH_ARAC"/>
    <property type="match status" value="1"/>
</dbReference>
<protein>
    <submittedName>
        <fullName evidence="5">AraC family transcriptional regulator</fullName>
    </submittedName>
</protein>
<dbReference type="CDD" id="cd03137">
    <property type="entry name" value="GATase1_AraC_1"/>
    <property type="match status" value="1"/>
</dbReference>
<feature type="domain" description="HTH araC/xylS-type" evidence="4">
    <location>
        <begin position="210"/>
        <end position="308"/>
    </location>
</feature>
<dbReference type="Gene3D" id="3.40.50.880">
    <property type="match status" value="1"/>
</dbReference>
<proteinExistence type="predicted"/>
<dbReference type="OrthoDB" id="3992151at2"/>
<dbReference type="InterPro" id="IPR009057">
    <property type="entry name" value="Homeodomain-like_sf"/>
</dbReference>
<evidence type="ECO:0000313" key="5">
    <source>
        <dbReference type="EMBL" id="GAS88172.1"/>
    </source>
</evidence>